<comment type="function">
    <text evidence="1">Catalyzes the epimerization of the C3' and C5'positions of dTDP-6-deoxy-D-xylo-4-hexulose, forming dTDP-6-deoxy-L-lyxo-4-hexulose.</text>
</comment>
<proteinExistence type="inferred from homology"/>
<accession>A0ABS2GD40</accession>
<sequence length="188" mass="21261">MGQLKTEPLGLEGMRVITPFFQEDLRGSFCKVFRRELFSELGAAEEFSEMFFTRSQRSVLRGLHFQWSRPQWKIVTVLEGEIFDVGVDLRRDSPAYGQWRGISLSAENKKVLYLPAGFAHGFLVRSEQALVAYLCGGDYDPAADGGIRWDDPAIGVAWPFRPGECPVLSPKDAALPTLAEYEERRRRG</sequence>
<dbReference type="InterPro" id="IPR000888">
    <property type="entry name" value="RmlC-like"/>
</dbReference>
<dbReference type="SUPFAM" id="SSF51182">
    <property type="entry name" value="RmlC-like cupins"/>
    <property type="match status" value="1"/>
</dbReference>
<reference evidence="2 3" key="1">
    <citation type="journal article" date="2021" name="Sci. Rep.">
        <title>The distribution of antibiotic resistance genes in chicken gut microbiota commensals.</title>
        <authorList>
            <person name="Juricova H."/>
            <person name="Matiasovicova J."/>
            <person name="Kubasova T."/>
            <person name="Cejkova D."/>
            <person name="Rychlik I."/>
        </authorList>
    </citation>
    <scope>NUCLEOTIDE SEQUENCE [LARGE SCALE GENOMIC DNA]</scope>
    <source>
        <strain evidence="2 3">An431b</strain>
    </source>
</reference>
<dbReference type="EMBL" id="JACSNV010000016">
    <property type="protein sequence ID" value="MBM6878563.1"/>
    <property type="molecule type" value="Genomic_DNA"/>
</dbReference>
<dbReference type="NCBIfam" id="TIGR01221">
    <property type="entry name" value="rmlC"/>
    <property type="match status" value="1"/>
</dbReference>
<evidence type="ECO:0000256" key="1">
    <source>
        <dbReference type="RuleBase" id="RU364069"/>
    </source>
</evidence>
<dbReference type="Pfam" id="PF00908">
    <property type="entry name" value="dTDP_sugar_isom"/>
    <property type="match status" value="1"/>
</dbReference>
<dbReference type="Proteomes" id="UP000729290">
    <property type="component" value="Unassembled WGS sequence"/>
</dbReference>
<name>A0ABS2GD40_9FIRM</name>
<dbReference type="PANTHER" id="PTHR21047">
    <property type="entry name" value="DTDP-6-DEOXY-D-GLUCOSE-3,5 EPIMERASE"/>
    <property type="match status" value="1"/>
</dbReference>
<keyword evidence="3" id="KW-1185">Reference proteome</keyword>
<organism evidence="2 3">
    <name type="scientific">Anaerotignum lactatifermentans</name>
    <dbReference type="NCBI Taxonomy" id="160404"/>
    <lineage>
        <taxon>Bacteria</taxon>
        <taxon>Bacillati</taxon>
        <taxon>Bacillota</taxon>
        <taxon>Clostridia</taxon>
        <taxon>Lachnospirales</taxon>
        <taxon>Anaerotignaceae</taxon>
        <taxon>Anaerotignum</taxon>
    </lineage>
</organism>
<dbReference type="InterPro" id="IPR014710">
    <property type="entry name" value="RmlC-like_jellyroll"/>
</dbReference>
<dbReference type="InterPro" id="IPR011051">
    <property type="entry name" value="RmlC_Cupin_sf"/>
</dbReference>
<comment type="catalytic activity">
    <reaction evidence="1">
        <text>dTDP-4-dehydro-6-deoxy-alpha-D-glucose = dTDP-4-dehydro-beta-L-rhamnose</text>
        <dbReference type="Rhea" id="RHEA:16969"/>
        <dbReference type="ChEBI" id="CHEBI:57649"/>
        <dbReference type="ChEBI" id="CHEBI:62830"/>
        <dbReference type="EC" id="5.1.3.13"/>
    </reaction>
</comment>
<dbReference type="RefSeq" id="WP_205132896.1">
    <property type="nucleotide sequence ID" value="NZ_JACSNT010000003.1"/>
</dbReference>
<protein>
    <recommendedName>
        <fullName evidence="1">dTDP-4-dehydrorhamnose 3,5-epimerase</fullName>
        <ecNumber evidence="1">5.1.3.13</ecNumber>
    </recommendedName>
    <alternativeName>
        <fullName evidence="1">Thymidine diphospho-4-keto-rhamnose 3,5-epimerase</fullName>
    </alternativeName>
</protein>
<dbReference type="Gene3D" id="2.60.120.10">
    <property type="entry name" value="Jelly Rolls"/>
    <property type="match status" value="1"/>
</dbReference>
<comment type="similarity">
    <text evidence="1">Belongs to the dTDP-4-dehydrorhamnose 3,5-epimerase family.</text>
</comment>
<dbReference type="PANTHER" id="PTHR21047:SF2">
    <property type="entry name" value="THYMIDINE DIPHOSPHO-4-KETO-RHAMNOSE 3,5-EPIMERASE"/>
    <property type="match status" value="1"/>
</dbReference>
<comment type="subunit">
    <text evidence="1">Homodimer.</text>
</comment>
<evidence type="ECO:0000313" key="3">
    <source>
        <dbReference type="Proteomes" id="UP000729290"/>
    </source>
</evidence>
<dbReference type="GO" id="GO:0008830">
    <property type="term" value="F:dTDP-4-dehydrorhamnose 3,5-epimerase activity"/>
    <property type="evidence" value="ECO:0007669"/>
    <property type="project" value="UniProtKB-EC"/>
</dbReference>
<dbReference type="CDD" id="cd00438">
    <property type="entry name" value="cupin_RmlC"/>
    <property type="match status" value="1"/>
</dbReference>
<gene>
    <name evidence="2" type="primary">rfbC</name>
    <name evidence="2" type="ORF">H9X83_10410</name>
</gene>
<keyword evidence="1 2" id="KW-0413">Isomerase</keyword>
<comment type="pathway">
    <text evidence="1">Carbohydrate biosynthesis; dTDP-L-rhamnose biosynthesis.</text>
</comment>
<comment type="caution">
    <text evidence="2">The sequence shown here is derived from an EMBL/GenBank/DDBJ whole genome shotgun (WGS) entry which is preliminary data.</text>
</comment>
<dbReference type="EC" id="5.1.3.13" evidence="1"/>
<evidence type="ECO:0000313" key="2">
    <source>
        <dbReference type="EMBL" id="MBM6878563.1"/>
    </source>
</evidence>